<protein>
    <submittedName>
        <fullName evidence="1">Uncharacterized protein</fullName>
    </submittedName>
</protein>
<accession>A0AAV7LXY0</accession>
<evidence type="ECO:0000313" key="2">
    <source>
        <dbReference type="Proteomes" id="UP001066276"/>
    </source>
</evidence>
<sequence>MKGLTAEGQRPVPRVWSGLSARLAGPDRQHPVSRASGRLGGGGLFECSGLKGGRGGPCLLPGVPKVAECEGGGLGVPEILLLPFPPPRGRAGVECRAWTREWKPVPRGSVGPLALGGPRQSTSGRQVECGAGGCRSGPGPWAFRPTVELKERCCGGALRQRIGCSALEAQVWSEAQG</sequence>
<gene>
    <name evidence="1" type="ORF">NDU88_005665</name>
</gene>
<dbReference type="Proteomes" id="UP001066276">
    <property type="component" value="Chromosome 11"/>
</dbReference>
<reference evidence="1" key="1">
    <citation type="journal article" date="2022" name="bioRxiv">
        <title>Sequencing and chromosome-scale assembly of the giantPleurodeles waltlgenome.</title>
        <authorList>
            <person name="Brown T."/>
            <person name="Elewa A."/>
            <person name="Iarovenko S."/>
            <person name="Subramanian E."/>
            <person name="Araus A.J."/>
            <person name="Petzold A."/>
            <person name="Susuki M."/>
            <person name="Suzuki K.-i.T."/>
            <person name="Hayashi T."/>
            <person name="Toyoda A."/>
            <person name="Oliveira C."/>
            <person name="Osipova E."/>
            <person name="Leigh N.D."/>
            <person name="Simon A."/>
            <person name="Yun M.H."/>
        </authorList>
    </citation>
    <scope>NUCLEOTIDE SEQUENCE</scope>
    <source>
        <strain evidence="1">20211129_DDA</strain>
        <tissue evidence="1">Liver</tissue>
    </source>
</reference>
<dbReference type="AlphaFoldDB" id="A0AAV7LXY0"/>
<keyword evidence="2" id="KW-1185">Reference proteome</keyword>
<name>A0AAV7LXY0_PLEWA</name>
<comment type="caution">
    <text evidence="1">The sequence shown here is derived from an EMBL/GenBank/DDBJ whole genome shotgun (WGS) entry which is preliminary data.</text>
</comment>
<evidence type="ECO:0000313" key="1">
    <source>
        <dbReference type="EMBL" id="KAJ1092555.1"/>
    </source>
</evidence>
<organism evidence="1 2">
    <name type="scientific">Pleurodeles waltl</name>
    <name type="common">Iberian ribbed newt</name>
    <dbReference type="NCBI Taxonomy" id="8319"/>
    <lineage>
        <taxon>Eukaryota</taxon>
        <taxon>Metazoa</taxon>
        <taxon>Chordata</taxon>
        <taxon>Craniata</taxon>
        <taxon>Vertebrata</taxon>
        <taxon>Euteleostomi</taxon>
        <taxon>Amphibia</taxon>
        <taxon>Batrachia</taxon>
        <taxon>Caudata</taxon>
        <taxon>Salamandroidea</taxon>
        <taxon>Salamandridae</taxon>
        <taxon>Pleurodelinae</taxon>
        <taxon>Pleurodeles</taxon>
    </lineage>
</organism>
<proteinExistence type="predicted"/>
<dbReference type="EMBL" id="JANPWB010000015">
    <property type="protein sequence ID" value="KAJ1092555.1"/>
    <property type="molecule type" value="Genomic_DNA"/>
</dbReference>